<evidence type="ECO:0000313" key="1">
    <source>
        <dbReference type="EMBL" id="KAF7839112.1"/>
    </source>
</evidence>
<name>A0A834X797_9FABA</name>
<organism evidence="1 2">
    <name type="scientific">Senna tora</name>
    <dbReference type="NCBI Taxonomy" id="362788"/>
    <lineage>
        <taxon>Eukaryota</taxon>
        <taxon>Viridiplantae</taxon>
        <taxon>Streptophyta</taxon>
        <taxon>Embryophyta</taxon>
        <taxon>Tracheophyta</taxon>
        <taxon>Spermatophyta</taxon>
        <taxon>Magnoliopsida</taxon>
        <taxon>eudicotyledons</taxon>
        <taxon>Gunneridae</taxon>
        <taxon>Pentapetalae</taxon>
        <taxon>rosids</taxon>
        <taxon>fabids</taxon>
        <taxon>Fabales</taxon>
        <taxon>Fabaceae</taxon>
        <taxon>Caesalpinioideae</taxon>
        <taxon>Cassia clade</taxon>
        <taxon>Senna</taxon>
    </lineage>
</organism>
<sequence length="59" mass="6879">MACKACQVMCKHILNRKSRLNLNRIHEVQVKLIVAQMIQIDRFALYLGILVDLRIELDS</sequence>
<keyword evidence="2" id="KW-1185">Reference proteome</keyword>
<evidence type="ECO:0000313" key="2">
    <source>
        <dbReference type="Proteomes" id="UP000634136"/>
    </source>
</evidence>
<accession>A0A834X797</accession>
<proteinExistence type="predicted"/>
<protein>
    <submittedName>
        <fullName evidence="1">Uncharacterized protein</fullName>
    </submittedName>
</protein>
<dbReference type="EMBL" id="JAAIUW010000003">
    <property type="protein sequence ID" value="KAF7839112.1"/>
    <property type="molecule type" value="Genomic_DNA"/>
</dbReference>
<dbReference type="Proteomes" id="UP000634136">
    <property type="component" value="Unassembled WGS sequence"/>
</dbReference>
<comment type="caution">
    <text evidence="1">The sequence shown here is derived from an EMBL/GenBank/DDBJ whole genome shotgun (WGS) entry which is preliminary data.</text>
</comment>
<reference evidence="1" key="1">
    <citation type="submission" date="2020-09" db="EMBL/GenBank/DDBJ databases">
        <title>Genome-Enabled Discovery of Anthraquinone Biosynthesis in Senna tora.</title>
        <authorList>
            <person name="Kang S.-H."/>
            <person name="Pandey R.P."/>
            <person name="Lee C.-M."/>
            <person name="Sim J.-S."/>
            <person name="Jeong J.-T."/>
            <person name="Choi B.-S."/>
            <person name="Jung M."/>
            <person name="Ginzburg D."/>
            <person name="Zhao K."/>
            <person name="Won S.Y."/>
            <person name="Oh T.-J."/>
            <person name="Yu Y."/>
            <person name="Kim N.-H."/>
            <person name="Lee O.R."/>
            <person name="Lee T.-H."/>
            <person name="Bashyal P."/>
            <person name="Kim T.-S."/>
            <person name="Lee W.-H."/>
            <person name="Kawkins C."/>
            <person name="Kim C.-K."/>
            <person name="Kim J.S."/>
            <person name="Ahn B.O."/>
            <person name="Rhee S.Y."/>
            <person name="Sohng J.K."/>
        </authorList>
    </citation>
    <scope>NUCLEOTIDE SEQUENCE</scope>
    <source>
        <tissue evidence="1">Leaf</tissue>
    </source>
</reference>
<dbReference type="AlphaFoldDB" id="A0A834X797"/>
<gene>
    <name evidence="1" type="ORF">G2W53_007594</name>
</gene>